<feature type="compositionally biased region" description="Acidic residues" evidence="1">
    <location>
        <begin position="23"/>
        <end position="39"/>
    </location>
</feature>
<reference evidence="3" key="1">
    <citation type="journal article" date="2016" name="Sci. Rep.">
        <title>Molecular characterization of firefly nuptial gifts: a multi-omics approach sheds light on postcopulatory sexual selection.</title>
        <authorList>
            <person name="Al-Wathiqui N."/>
            <person name="Fallon T.R."/>
            <person name="South A."/>
            <person name="Weng J.K."/>
            <person name="Lewis S.M."/>
        </authorList>
    </citation>
    <scope>NUCLEOTIDE SEQUENCE</scope>
</reference>
<organism evidence="3">
    <name type="scientific">Photinus pyralis</name>
    <name type="common">Common eastern firefly</name>
    <name type="synonym">Lampyris pyralis</name>
    <dbReference type="NCBI Taxonomy" id="7054"/>
    <lineage>
        <taxon>Eukaryota</taxon>
        <taxon>Metazoa</taxon>
        <taxon>Ecdysozoa</taxon>
        <taxon>Arthropoda</taxon>
        <taxon>Hexapoda</taxon>
        <taxon>Insecta</taxon>
        <taxon>Pterygota</taxon>
        <taxon>Neoptera</taxon>
        <taxon>Endopterygota</taxon>
        <taxon>Coleoptera</taxon>
        <taxon>Polyphaga</taxon>
        <taxon>Elateriformia</taxon>
        <taxon>Elateroidea</taxon>
        <taxon>Lampyridae</taxon>
        <taxon>Lampyrinae</taxon>
        <taxon>Photinus</taxon>
    </lineage>
</organism>
<protein>
    <recommendedName>
        <fullName evidence="2">HAT C-terminal dimerisation domain-containing protein</fullName>
    </recommendedName>
</protein>
<dbReference type="RefSeq" id="XP_031328947.1">
    <property type="nucleotide sequence ID" value="XM_031473087.1"/>
</dbReference>
<dbReference type="GO" id="GO:0046983">
    <property type="term" value="F:protein dimerization activity"/>
    <property type="evidence" value="ECO:0007669"/>
    <property type="project" value="InterPro"/>
</dbReference>
<dbReference type="EMBL" id="GEZM01038181">
    <property type="protein sequence ID" value="JAV81737.1"/>
    <property type="molecule type" value="Transcribed_RNA"/>
</dbReference>
<feature type="region of interest" description="Disordered" evidence="1">
    <location>
        <begin position="15"/>
        <end position="60"/>
    </location>
</feature>
<dbReference type="RefSeq" id="XP_031335061.1">
    <property type="nucleotide sequence ID" value="XM_031479201.1"/>
</dbReference>
<dbReference type="KEGG" id="ppyr:116164940"/>
<accession>A0A1Y1MEJ0</accession>
<dbReference type="Pfam" id="PF05699">
    <property type="entry name" value="Dimer_Tnp_hAT"/>
    <property type="match status" value="1"/>
</dbReference>
<evidence type="ECO:0000313" key="3">
    <source>
        <dbReference type="EMBL" id="JAV81737.1"/>
    </source>
</evidence>
<dbReference type="OrthoDB" id="10062780at2759"/>
<dbReference type="PANTHER" id="PTHR37162:SF1">
    <property type="entry name" value="BED-TYPE DOMAIN-CONTAINING PROTEIN"/>
    <property type="match status" value="1"/>
</dbReference>
<sequence length="716" mass="82531">MERWLIKKSTASECNTVERNDPDENEEEGSSSIEMDLDSMDNHELTSEEESFSNVEKPSKKKREKGMYVNKFCESWLSVPQFQNWLKKSRRTDKSGHDLCYCVLCKTEIMCHKTGILRHSLSKKHNLNMKQVSTNTKIPNLYKISPTDDNVRNAELKLSALLATNNLSFSLMDTLAPLCKNIFPDSEIAQKLSLKRTKATALITNSLGKFFFEDLYSILQIPGTFFSIIMDETTDIGVKKQCAFTVIYCDPNSGKIVTKFFDMIEISSGKAEDLYRSLKEVIVSKNIPLTNLVGFSSDTTNVMVGHNNSVFSFLKAELKNIVCVKCSCHMIHLSASKACLKLPRSVEDLLRNLGSHFNRSHLRQERFREFQEFFKTDIHKILSHATTRWLSMKQCTDRVLEQYDPLKAYLRELTFTDPSISNDDMLKTIENHFTKIYLEFMSYTLELLNGFNLMFQSEAPLLHKLKPQVESLLKSLCSNFIDVKYIRKQGSVLKLNHTDPTNFVPLDQLYLGIQASESIQNLKNDPNVAREDIERFFKSCLNFYIEVVTDIKTRFDFSDPVFEIIKIVDPGFAYGFEVKSLNFVVKRFPFLNDFIDIQELDNEWKEHALLDLHKLGINISYDAQEYWQKIFALKNAANIELFSNLKTVINFLLVLPFSNASVERIFSDLKNIKTDHRNKLNTATINALIATKQGITNVVEFKVDKTMLKSNIWKEK</sequence>
<dbReference type="SUPFAM" id="SSF53098">
    <property type="entry name" value="Ribonuclease H-like"/>
    <property type="match status" value="1"/>
</dbReference>
<feature type="domain" description="HAT C-terminal dimerisation" evidence="2">
    <location>
        <begin position="620"/>
        <end position="693"/>
    </location>
</feature>
<dbReference type="InterPro" id="IPR008906">
    <property type="entry name" value="HATC_C_dom"/>
</dbReference>
<dbReference type="GeneID" id="116159977"/>
<dbReference type="GeneID" id="116164940"/>
<evidence type="ECO:0000259" key="2">
    <source>
        <dbReference type="Pfam" id="PF05699"/>
    </source>
</evidence>
<dbReference type="KEGG" id="ppyr:116170670"/>
<evidence type="ECO:0000256" key="1">
    <source>
        <dbReference type="SAM" id="MobiDB-lite"/>
    </source>
</evidence>
<dbReference type="PANTHER" id="PTHR37162">
    <property type="entry name" value="HAT FAMILY DIMERISATION DOMAINCONTAINING PROTEIN-RELATED"/>
    <property type="match status" value="1"/>
</dbReference>
<proteinExistence type="predicted"/>
<name>A0A1Y1MEJ0_PHOPY</name>
<dbReference type="GeneID" id="116170670"/>
<dbReference type="RefSeq" id="XP_031343036.1">
    <property type="nucleotide sequence ID" value="XM_031487176.1"/>
</dbReference>
<dbReference type="KEGG" id="ppyr:116159977"/>
<dbReference type="InterPro" id="IPR012337">
    <property type="entry name" value="RNaseH-like_sf"/>
</dbReference>
<dbReference type="AlphaFoldDB" id="A0A1Y1MEJ0"/>